<evidence type="ECO:0000313" key="2">
    <source>
        <dbReference type="EMBL" id="HFC03229.1"/>
    </source>
</evidence>
<dbReference type="EMBL" id="DRNO01000001">
    <property type="protein sequence ID" value="HFC03229.1"/>
    <property type="molecule type" value="Genomic_DNA"/>
</dbReference>
<dbReference type="Pfam" id="PF05235">
    <property type="entry name" value="CHAD"/>
    <property type="match status" value="1"/>
</dbReference>
<name>A0A7V2SI41_9BACT</name>
<reference evidence="2" key="1">
    <citation type="journal article" date="2020" name="mSystems">
        <title>Genome- and Community-Level Interaction Insights into Carbon Utilization and Element Cycling Functions of Hydrothermarchaeota in Hydrothermal Sediment.</title>
        <authorList>
            <person name="Zhou Z."/>
            <person name="Liu Y."/>
            <person name="Xu W."/>
            <person name="Pan J."/>
            <person name="Luo Z.H."/>
            <person name="Li M."/>
        </authorList>
    </citation>
    <scope>NUCLEOTIDE SEQUENCE [LARGE SCALE GENOMIC DNA]</scope>
    <source>
        <strain evidence="2">HyVt-513</strain>
    </source>
</reference>
<dbReference type="Gene3D" id="1.40.20.10">
    <property type="entry name" value="CHAD domain"/>
    <property type="match status" value="1"/>
</dbReference>
<dbReference type="Proteomes" id="UP000885722">
    <property type="component" value="Unassembled WGS sequence"/>
</dbReference>
<dbReference type="AlphaFoldDB" id="A0A7V2SI41"/>
<evidence type="ECO:0000259" key="1">
    <source>
        <dbReference type="PROSITE" id="PS51708"/>
    </source>
</evidence>
<protein>
    <submittedName>
        <fullName evidence="2">CHAD domain-containing protein</fullName>
    </submittedName>
</protein>
<dbReference type="InterPro" id="IPR007899">
    <property type="entry name" value="CHAD_dom"/>
</dbReference>
<sequence>MGECRELWCGEWPRLQREYLTALMAPTGAARDLEVLVATLRKEAEQFSPKRRETLEKIVAKIAASVTVPAFLRRLSQDPAFANRLRGLGQGDTEEGFCPEATAPAEIQLTRLLRRRVRRVRKLRKTLMRRESDRTLHRLRIAFKKLRYLMEESRELADPVRSARALKLLKEIQDLLGEYHDLTVERPMLRSWCRRACNAKEKKVVQKVRRKMKRRRKELRSAIEKRLSDFDRSRQLFEEYFYLEPSVECGKKSQGVS</sequence>
<gene>
    <name evidence="2" type="ORF">ENJ74_00005</name>
</gene>
<comment type="caution">
    <text evidence="2">The sequence shown here is derived from an EMBL/GenBank/DDBJ whole genome shotgun (WGS) entry which is preliminary data.</text>
</comment>
<proteinExistence type="predicted"/>
<dbReference type="InterPro" id="IPR038186">
    <property type="entry name" value="CHAD_dom_sf"/>
</dbReference>
<accession>A0A7V2SI41</accession>
<feature type="domain" description="CHAD" evidence="1">
    <location>
        <begin position="1"/>
        <end position="232"/>
    </location>
</feature>
<dbReference type="SMART" id="SM00880">
    <property type="entry name" value="CHAD"/>
    <property type="match status" value="1"/>
</dbReference>
<dbReference type="PANTHER" id="PTHR39339">
    <property type="entry name" value="SLR1444 PROTEIN"/>
    <property type="match status" value="1"/>
</dbReference>
<dbReference type="PANTHER" id="PTHR39339:SF1">
    <property type="entry name" value="CHAD DOMAIN-CONTAINING PROTEIN"/>
    <property type="match status" value="1"/>
</dbReference>
<dbReference type="PROSITE" id="PS51708">
    <property type="entry name" value="CHAD"/>
    <property type="match status" value="1"/>
</dbReference>
<organism evidence="2">
    <name type="scientific">Nitratifractor salsuginis</name>
    <dbReference type="NCBI Taxonomy" id="269261"/>
    <lineage>
        <taxon>Bacteria</taxon>
        <taxon>Pseudomonadati</taxon>
        <taxon>Campylobacterota</taxon>
        <taxon>Epsilonproteobacteria</taxon>
        <taxon>Campylobacterales</taxon>
        <taxon>Sulfurovaceae</taxon>
        <taxon>Nitratifractor</taxon>
    </lineage>
</organism>